<dbReference type="Proteomes" id="UP000004848">
    <property type="component" value="Unassembled WGS sequence"/>
</dbReference>
<dbReference type="eggNOG" id="ENOG502Z8TD">
    <property type="taxonomic scope" value="Bacteria"/>
</dbReference>
<name>A0P0I1_ROSAI</name>
<sequence length="198" mass="22881">MNQTNRPETDRMSDERLAVLEKRLAILEAEAEVRRVQSRYMFLCDTPNPEFGCDGDAERIDLIMELFAPEAVWEGVGEYYDNQFGRAEGWDAVKKHFQGFWGGKTDPALILNCHYLTSEQIRVADDAMTAEGNWVHMQPWLFSDGKALLRSSRLFNSYRKCEDGKWRFTRNRTENVFVAPLPATWASDYPSKSVLMKP</sequence>
<dbReference type="SUPFAM" id="SSF54427">
    <property type="entry name" value="NTF2-like"/>
    <property type="match status" value="1"/>
</dbReference>
<evidence type="ECO:0000259" key="1">
    <source>
        <dbReference type="Pfam" id="PF13577"/>
    </source>
</evidence>
<dbReference type="Gene3D" id="3.10.450.50">
    <property type="match status" value="1"/>
</dbReference>
<reference evidence="2 3" key="1">
    <citation type="submission" date="2006-05" db="EMBL/GenBank/DDBJ databases">
        <authorList>
            <person name="King G."/>
            <person name="Ferriera S."/>
            <person name="Johnson J."/>
            <person name="Kravitz S."/>
            <person name="Beeson K."/>
            <person name="Sutton G."/>
            <person name="Rogers Y.-H."/>
            <person name="Friedman R."/>
            <person name="Frazier M."/>
            <person name="Venter J.C."/>
        </authorList>
    </citation>
    <scope>NUCLEOTIDE SEQUENCE [LARGE SCALE GENOMIC DNA]</scope>
    <source>
        <strain evidence="3">ATCC 25650 / DSM 13394 / JCM 20685 / NBRC 16684 / NCIMB 2208 / IAM 12614 / B1</strain>
    </source>
</reference>
<proteinExistence type="predicted"/>
<dbReference type="InterPro" id="IPR037401">
    <property type="entry name" value="SnoaL-like"/>
</dbReference>
<dbReference type="InterPro" id="IPR032710">
    <property type="entry name" value="NTF2-like_dom_sf"/>
</dbReference>
<evidence type="ECO:0000313" key="3">
    <source>
        <dbReference type="Proteomes" id="UP000004848"/>
    </source>
</evidence>
<comment type="caution">
    <text evidence="2">The sequence shown here is derived from an EMBL/GenBank/DDBJ whole genome shotgun (WGS) entry which is preliminary data.</text>
</comment>
<dbReference type="Pfam" id="PF13577">
    <property type="entry name" value="SnoaL_4"/>
    <property type="match status" value="1"/>
</dbReference>
<dbReference type="EMBL" id="AAUW01000020">
    <property type="protein sequence ID" value="EAV41589.1"/>
    <property type="molecule type" value="Genomic_DNA"/>
</dbReference>
<accession>A0P0I1</accession>
<gene>
    <name evidence="2" type="ORF">SIAM614_30801</name>
</gene>
<dbReference type="AlphaFoldDB" id="A0P0I1"/>
<evidence type="ECO:0000313" key="2">
    <source>
        <dbReference type="EMBL" id="EAV41589.1"/>
    </source>
</evidence>
<organism evidence="2 3">
    <name type="scientific">Roseibium aggregatum (strain ATCC 25650 / DSM 13394 / JCM 20685 / NBRC 16684 / NCIMB 2208 / IAM 12614 / B1)</name>
    <name type="common">Stappia aggregata</name>
    <dbReference type="NCBI Taxonomy" id="384765"/>
    <lineage>
        <taxon>Bacteria</taxon>
        <taxon>Pseudomonadati</taxon>
        <taxon>Pseudomonadota</taxon>
        <taxon>Alphaproteobacteria</taxon>
        <taxon>Hyphomicrobiales</taxon>
        <taxon>Stappiaceae</taxon>
        <taxon>Roseibium</taxon>
    </lineage>
</organism>
<protein>
    <recommendedName>
        <fullName evidence="1">SnoaL-like domain-containing protein</fullName>
    </recommendedName>
</protein>
<feature type="domain" description="SnoaL-like" evidence="1">
    <location>
        <begin position="27"/>
        <end position="170"/>
    </location>
</feature>